<evidence type="ECO:0000256" key="4">
    <source>
        <dbReference type="SAM" id="MobiDB-lite"/>
    </source>
</evidence>
<dbReference type="GO" id="GO:0003677">
    <property type="term" value="F:DNA binding"/>
    <property type="evidence" value="ECO:0007669"/>
    <property type="project" value="UniProtKB-KW"/>
</dbReference>
<feature type="region of interest" description="Disordered" evidence="4">
    <location>
        <begin position="1"/>
        <end position="20"/>
    </location>
</feature>
<gene>
    <name evidence="6" type="ORF">C0099_05035</name>
</gene>
<dbReference type="InterPro" id="IPR011711">
    <property type="entry name" value="GntR_C"/>
</dbReference>
<keyword evidence="1" id="KW-0805">Transcription regulation</keyword>
<keyword evidence="3" id="KW-0804">Transcription</keyword>
<dbReference type="InterPro" id="IPR036388">
    <property type="entry name" value="WH-like_DNA-bd_sf"/>
</dbReference>
<dbReference type="AlphaFoldDB" id="A0A2I6S531"/>
<proteinExistence type="predicted"/>
<dbReference type="EMBL" id="CP025682">
    <property type="protein sequence ID" value="AUN94357.1"/>
    <property type="molecule type" value="Genomic_DNA"/>
</dbReference>
<evidence type="ECO:0000256" key="1">
    <source>
        <dbReference type="ARBA" id="ARBA00023015"/>
    </source>
</evidence>
<dbReference type="SMART" id="SM00895">
    <property type="entry name" value="FCD"/>
    <property type="match status" value="1"/>
</dbReference>
<dbReference type="InterPro" id="IPR036390">
    <property type="entry name" value="WH_DNA-bd_sf"/>
</dbReference>
<evidence type="ECO:0000256" key="3">
    <source>
        <dbReference type="ARBA" id="ARBA00023163"/>
    </source>
</evidence>
<evidence type="ECO:0000256" key="2">
    <source>
        <dbReference type="ARBA" id="ARBA00023125"/>
    </source>
</evidence>
<dbReference type="KEGG" id="atw:C0099_05035"/>
<dbReference type="SMART" id="SM00345">
    <property type="entry name" value="HTH_GNTR"/>
    <property type="match status" value="1"/>
</dbReference>
<dbReference type="Gene3D" id="1.10.10.10">
    <property type="entry name" value="Winged helix-like DNA-binding domain superfamily/Winged helix DNA-binding domain"/>
    <property type="match status" value="1"/>
</dbReference>
<dbReference type="SUPFAM" id="SSF48008">
    <property type="entry name" value="GntR ligand-binding domain-like"/>
    <property type="match status" value="1"/>
</dbReference>
<keyword evidence="7" id="KW-1185">Reference proteome</keyword>
<protein>
    <submittedName>
        <fullName evidence="6">GntR family transcriptional regulator</fullName>
    </submittedName>
</protein>
<dbReference type="SUPFAM" id="SSF46785">
    <property type="entry name" value="Winged helix' DNA-binding domain"/>
    <property type="match status" value="1"/>
</dbReference>
<name>A0A2I6S531_9RHOO</name>
<dbReference type="GO" id="GO:0003700">
    <property type="term" value="F:DNA-binding transcription factor activity"/>
    <property type="evidence" value="ECO:0007669"/>
    <property type="project" value="InterPro"/>
</dbReference>
<dbReference type="Proteomes" id="UP000242205">
    <property type="component" value="Chromosome"/>
</dbReference>
<dbReference type="OrthoDB" id="8851860at2"/>
<accession>A0A2I6S531</accession>
<keyword evidence="2" id="KW-0238">DNA-binding</keyword>
<organism evidence="6 7">
    <name type="scientific">Pseudazoarcus pumilus</name>
    <dbReference type="NCBI Taxonomy" id="2067960"/>
    <lineage>
        <taxon>Bacteria</taxon>
        <taxon>Pseudomonadati</taxon>
        <taxon>Pseudomonadota</taxon>
        <taxon>Betaproteobacteria</taxon>
        <taxon>Rhodocyclales</taxon>
        <taxon>Zoogloeaceae</taxon>
        <taxon>Pseudazoarcus</taxon>
    </lineage>
</organism>
<dbReference type="PROSITE" id="PS50949">
    <property type="entry name" value="HTH_GNTR"/>
    <property type="match status" value="1"/>
</dbReference>
<dbReference type="Pfam" id="PF07729">
    <property type="entry name" value="FCD"/>
    <property type="match status" value="1"/>
</dbReference>
<feature type="domain" description="HTH gntR-type" evidence="5">
    <location>
        <begin position="19"/>
        <end position="86"/>
    </location>
</feature>
<evidence type="ECO:0000259" key="5">
    <source>
        <dbReference type="PROSITE" id="PS50949"/>
    </source>
</evidence>
<evidence type="ECO:0000313" key="7">
    <source>
        <dbReference type="Proteomes" id="UP000242205"/>
    </source>
</evidence>
<dbReference type="Gene3D" id="1.20.120.530">
    <property type="entry name" value="GntR ligand-binding domain-like"/>
    <property type="match status" value="1"/>
</dbReference>
<dbReference type="PANTHER" id="PTHR43537">
    <property type="entry name" value="TRANSCRIPTIONAL REGULATOR, GNTR FAMILY"/>
    <property type="match status" value="1"/>
</dbReference>
<dbReference type="InterPro" id="IPR008920">
    <property type="entry name" value="TF_FadR/GntR_C"/>
</dbReference>
<sequence>MPRPARKSAAPNGSPRDPETQAQHAYRQIEEMIVTLEMPPGSRISEKSVSAQLGIGRTPVREALQRLAYERTIKVLPRSGVMVSEIDVAEHFKLIEVRRELERILVGRSARLAEPAACKRFAELAERFLEAAEKEDESIFLPTDAEFNALVAATARNDYAAAAMRPLQAQTRRFWYLYFRQVGDLAKVSRLHAEIAMAISRKDENEAREASDRLIDYVEQYTYRTMRALL</sequence>
<evidence type="ECO:0000313" key="6">
    <source>
        <dbReference type="EMBL" id="AUN94357.1"/>
    </source>
</evidence>
<dbReference type="RefSeq" id="WP_102246427.1">
    <property type="nucleotide sequence ID" value="NZ_CP025682.1"/>
</dbReference>
<reference evidence="6 7" key="1">
    <citation type="submission" date="2018-01" db="EMBL/GenBank/DDBJ databases">
        <authorList>
            <person name="Fu G.-Y."/>
        </authorList>
    </citation>
    <scope>NUCLEOTIDE SEQUENCE [LARGE SCALE GENOMIC DNA]</scope>
    <source>
        <strain evidence="6 7">SY39</strain>
    </source>
</reference>
<dbReference type="Pfam" id="PF00392">
    <property type="entry name" value="GntR"/>
    <property type="match status" value="1"/>
</dbReference>
<dbReference type="InterPro" id="IPR000524">
    <property type="entry name" value="Tscrpt_reg_HTH_GntR"/>
</dbReference>
<dbReference type="PANTHER" id="PTHR43537:SF5">
    <property type="entry name" value="UXU OPERON TRANSCRIPTIONAL REGULATOR"/>
    <property type="match status" value="1"/>
</dbReference>